<dbReference type="EMBL" id="VKHP01000284">
    <property type="protein sequence ID" value="NEV01905.1"/>
    <property type="molecule type" value="Genomic_DNA"/>
</dbReference>
<evidence type="ECO:0000313" key="2">
    <source>
        <dbReference type="Proteomes" id="UP000468531"/>
    </source>
</evidence>
<dbReference type="Proteomes" id="UP000468531">
    <property type="component" value="Unassembled WGS sequence"/>
</dbReference>
<proteinExistence type="predicted"/>
<keyword evidence="2" id="KW-1185">Reference proteome</keyword>
<accession>A0A6P1BUF9</accession>
<dbReference type="Pfam" id="PF08734">
    <property type="entry name" value="GYD"/>
    <property type="match status" value="1"/>
</dbReference>
<dbReference type="AlphaFoldDB" id="A0A6P1BUF9"/>
<dbReference type="InterPro" id="IPR014845">
    <property type="entry name" value="GYD/TTHA1554"/>
</dbReference>
<sequence>MEDDMATFILRIDWTDQGIRNVKEAPKRSRAARELAQKLGVEIKEVYLTSGEHDILLLAEAPLGDSITKLALALSSMGNIRTCTSRAWPEAEWTKLISELP</sequence>
<gene>
    <name evidence="1" type="ORF">FNJ47_40655</name>
</gene>
<name>A0A6P1BUF9_9BRAD</name>
<organism evidence="1 2">
    <name type="scientific">Bradyrhizobium uaiense</name>
    <dbReference type="NCBI Taxonomy" id="2594946"/>
    <lineage>
        <taxon>Bacteria</taxon>
        <taxon>Pseudomonadati</taxon>
        <taxon>Pseudomonadota</taxon>
        <taxon>Alphaproteobacteria</taxon>
        <taxon>Hyphomicrobiales</taxon>
        <taxon>Nitrobacteraceae</taxon>
        <taxon>Bradyrhizobium</taxon>
    </lineage>
</organism>
<reference evidence="1 2" key="1">
    <citation type="journal article" date="2020" name="Arch. Microbiol.">
        <title>Bradyrhizobium uaiense sp. nov., a new highly efficient cowpea symbiont.</title>
        <authorList>
            <person name="Cabral Michel D."/>
            <person name="Azarias Guimaraes A."/>
            <person name="Martins da Costa E."/>
            <person name="Soares de Carvalho T."/>
            <person name="Balsanelli E."/>
            <person name="Willems A."/>
            <person name="Maltempi de Souza E."/>
            <person name="de Souza Moreira F.M."/>
        </authorList>
    </citation>
    <scope>NUCLEOTIDE SEQUENCE [LARGE SCALE GENOMIC DNA]</scope>
    <source>
        <strain evidence="1 2">UFLA 03-164</strain>
    </source>
</reference>
<evidence type="ECO:0000313" key="1">
    <source>
        <dbReference type="EMBL" id="NEV01905.1"/>
    </source>
</evidence>
<protein>
    <submittedName>
        <fullName evidence="1">GYD domain-containing protein</fullName>
    </submittedName>
</protein>
<comment type="caution">
    <text evidence="1">The sequence shown here is derived from an EMBL/GenBank/DDBJ whole genome shotgun (WGS) entry which is preliminary data.</text>
</comment>